<accession>A0ACC2MTL1</accession>
<evidence type="ECO:0000313" key="1">
    <source>
        <dbReference type="EMBL" id="KAJ8649122.1"/>
    </source>
</evidence>
<proteinExistence type="predicted"/>
<keyword evidence="2" id="KW-1185">Reference proteome</keyword>
<sequence length="73" mass="8488">MPPTSRDTSCSEHPSRNERNVILHVTNIVQELTQEIRNARRGLKTNSPCAILRWNRKKMMGLDVDGRRKMETL</sequence>
<organism evidence="1 2">
    <name type="scientific">Persea americana</name>
    <name type="common">Avocado</name>
    <dbReference type="NCBI Taxonomy" id="3435"/>
    <lineage>
        <taxon>Eukaryota</taxon>
        <taxon>Viridiplantae</taxon>
        <taxon>Streptophyta</taxon>
        <taxon>Embryophyta</taxon>
        <taxon>Tracheophyta</taxon>
        <taxon>Spermatophyta</taxon>
        <taxon>Magnoliopsida</taxon>
        <taxon>Magnoliidae</taxon>
        <taxon>Laurales</taxon>
        <taxon>Lauraceae</taxon>
        <taxon>Persea</taxon>
    </lineage>
</organism>
<gene>
    <name evidence="1" type="ORF">MRB53_002145</name>
</gene>
<dbReference type="Proteomes" id="UP001234297">
    <property type="component" value="Chromosome 1"/>
</dbReference>
<evidence type="ECO:0000313" key="2">
    <source>
        <dbReference type="Proteomes" id="UP001234297"/>
    </source>
</evidence>
<comment type="caution">
    <text evidence="1">The sequence shown here is derived from an EMBL/GenBank/DDBJ whole genome shotgun (WGS) entry which is preliminary data.</text>
</comment>
<dbReference type="EMBL" id="CM056809">
    <property type="protein sequence ID" value="KAJ8649122.1"/>
    <property type="molecule type" value="Genomic_DNA"/>
</dbReference>
<name>A0ACC2MTL1_PERAE</name>
<reference evidence="1 2" key="1">
    <citation type="journal article" date="2022" name="Hortic Res">
        <title>A haplotype resolved chromosomal level avocado genome allows analysis of novel avocado genes.</title>
        <authorList>
            <person name="Nath O."/>
            <person name="Fletcher S.J."/>
            <person name="Hayward A."/>
            <person name="Shaw L.M."/>
            <person name="Masouleh A.K."/>
            <person name="Furtado A."/>
            <person name="Henry R.J."/>
            <person name="Mitter N."/>
        </authorList>
    </citation>
    <scope>NUCLEOTIDE SEQUENCE [LARGE SCALE GENOMIC DNA]</scope>
    <source>
        <strain evidence="2">cv. Hass</strain>
    </source>
</reference>
<protein>
    <submittedName>
        <fullName evidence="1">Uncharacterized protein</fullName>
    </submittedName>
</protein>